<dbReference type="EMBL" id="UINC01057107">
    <property type="protein sequence ID" value="SVB77913.1"/>
    <property type="molecule type" value="Genomic_DNA"/>
</dbReference>
<reference evidence="1" key="1">
    <citation type="submission" date="2018-05" db="EMBL/GenBank/DDBJ databases">
        <authorList>
            <person name="Lanie J.A."/>
            <person name="Ng W.-L."/>
            <person name="Kazmierczak K.M."/>
            <person name="Andrzejewski T.M."/>
            <person name="Davidsen T.M."/>
            <person name="Wayne K.J."/>
            <person name="Tettelin H."/>
            <person name="Glass J.I."/>
            <person name="Rusch D."/>
            <person name="Podicherti R."/>
            <person name="Tsui H.-C.T."/>
            <person name="Winkler M.E."/>
        </authorList>
    </citation>
    <scope>NUCLEOTIDE SEQUENCE</scope>
</reference>
<dbReference type="AlphaFoldDB" id="A0A382GTP7"/>
<organism evidence="1">
    <name type="scientific">marine metagenome</name>
    <dbReference type="NCBI Taxonomy" id="408172"/>
    <lineage>
        <taxon>unclassified sequences</taxon>
        <taxon>metagenomes</taxon>
        <taxon>ecological metagenomes</taxon>
    </lineage>
</organism>
<accession>A0A382GTP7</accession>
<proteinExistence type="predicted"/>
<evidence type="ECO:0000313" key="1">
    <source>
        <dbReference type="EMBL" id="SVB77913.1"/>
    </source>
</evidence>
<protein>
    <submittedName>
        <fullName evidence="1">Uncharacterized protein</fullName>
    </submittedName>
</protein>
<gene>
    <name evidence="1" type="ORF">METZ01_LOCUS230767</name>
</gene>
<name>A0A382GTP7_9ZZZZ</name>
<sequence>MLTLTGVETWGYGWFSCLEWKLGGLFGLLTGVKSLIHTYNDKKSVIWGYMVKIGPEINKIMC</sequence>